<dbReference type="InterPro" id="IPR020476">
    <property type="entry name" value="Nudix_hydrolase"/>
</dbReference>
<protein>
    <submittedName>
        <fullName evidence="4">ADP-ribose pyrophosphatase</fullName>
    </submittedName>
</protein>
<dbReference type="PRINTS" id="PR00502">
    <property type="entry name" value="NUDIXFAMILY"/>
</dbReference>
<dbReference type="Gene3D" id="3.90.79.10">
    <property type="entry name" value="Nucleoside Triphosphate Pyrophosphohydrolase"/>
    <property type="match status" value="1"/>
</dbReference>
<dbReference type="Pfam" id="PF00293">
    <property type="entry name" value="NUDIX"/>
    <property type="match status" value="1"/>
</dbReference>
<dbReference type="PROSITE" id="PS51462">
    <property type="entry name" value="NUDIX"/>
    <property type="match status" value="1"/>
</dbReference>
<evidence type="ECO:0000313" key="5">
    <source>
        <dbReference type="Proteomes" id="UP000262583"/>
    </source>
</evidence>
<gene>
    <name evidence="4" type="ORF">BRCON_1514</name>
</gene>
<dbReference type="InterPro" id="IPR015797">
    <property type="entry name" value="NUDIX_hydrolase-like_dom_sf"/>
</dbReference>
<evidence type="ECO:0000313" key="4">
    <source>
        <dbReference type="EMBL" id="AXA36291.1"/>
    </source>
</evidence>
<sequence>MARKKVSETKDEQGSSLQRIIVTTDVVLFTFEDQQLKVLLVRRATPPFEGMWAFPGGLLEENEELEECAARELKEETGITGARLRQFGAVGTVGRDPRGRSVTVVYYGAVPAEVSKPQPADEVDEAQFHAVKRRPKLAFDHEQILKTILNQLRSDITRSEILFDFFRSVIPSADMLALIEQIWGTTADRRRWEGWMHSLPFLQEMSGGECFRLDRTEMRRWMRNHTLDVASLFPSL</sequence>
<dbReference type="CDD" id="cd18873">
    <property type="entry name" value="NUDIX_NadM_like"/>
    <property type="match status" value="1"/>
</dbReference>
<dbReference type="PANTHER" id="PTHR43736:SF4">
    <property type="entry name" value="SLR1690 PROTEIN"/>
    <property type="match status" value="1"/>
</dbReference>
<feature type="domain" description="Nudix hydrolase" evidence="3">
    <location>
        <begin position="19"/>
        <end position="152"/>
    </location>
</feature>
<dbReference type="PANTHER" id="PTHR43736">
    <property type="entry name" value="ADP-RIBOSE PYROPHOSPHATASE"/>
    <property type="match status" value="1"/>
</dbReference>
<keyword evidence="1 2" id="KW-0378">Hydrolase</keyword>
<dbReference type="KEGG" id="schv:BRCON_1514"/>
<dbReference type="InterPro" id="IPR020084">
    <property type="entry name" value="NUDIX_hydrolase_CS"/>
</dbReference>
<evidence type="ECO:0000259" key="3">
    <source>
        <dbReference type="PROSITE" id="PS51462"/>
    </source>
</evidence>
<dbReference type="SUPFAM" id="SSF55811">
    <property type="entry name" value="Nudix"/>
    <property type="match status" value="1"/>
</dbReference>
<comment type="similarity">
    <text evidence="2">Belongs to the Nudix hydrolase family.</text>
</comment>
<name>A0A2Z4Y502_SUMC1</name>
<evidence type="ECO:0000256" key="1">
    <source>
        <dbReference type="ARBA" id="ARBA00022801"/>
    </source>
</evidence>
<organism evidence="4 5">
    <name type="scientific">Sumerlaea chitinivorans</name>
    <dbReference type="NCBI Taxonomy" id="2250252"/>
    <lineage>
        <taxon>Bacteria</taxon>
        <taxon>Candidatus Sumerlaeota</taxon>
        <taxon>Candidatus Sumerlaeia</taxon>
        <taxon>Candidatus Sumerlaeales</taxon>
        <taxon>Candidatus Sumerlaeaceae</taxon>
        <taxon>Candidatus Sumerlaea</taxon>
    </lineage>
</organism>
<dbReference type="Proteomes" id="UP000262583">
    <property type="component" value="Chromosome"/>
</dbReference>
<dbReference type="EMBL" id="CP030759">
    <property type="protein sequence ID" value="AXA36291.1"/>
    <property type="molecule type" value="Genomic_DNA"/>
</dbReference>
<dbReference type="InterPro" id="IPR000086">
    <property type="entry name" value="NUDIX_hydrolase_dom"/>
</dbReference>
<evidence type="ECO:0000256" key="2">
    <source>
        <dbReference type="RuleBase" id="RU003476"/>
    </source>
</evidence>
<dbReference type="AlphaFoldDB" id="A0A2Z4Y502"/>
<proteinExistence type="inferred from homology"/>
<dbReference type="PROSITE" id="PS00893">
    <property type="entry name" value="NUDIX_BOX"/>
    <property type="match status" value="1"/>
</dbReference>
<reference evidence="4 5" key="1">
    <citation type="submission" date="2018-05" db="EMBL/GenBank/DDBJ databases">
        <title>A metagenomic window into the 2 km-deep terrestrial subsurface aquifer revealed taxonomically and functionally diverse microbial community comprising novel uncultured bacterial lineages.</title>
        <authorList>
            <person name="Kadnikov V.V."/>
            <person name="Mardanov A.V."/>
            <person name="Beletsky A.V."/>
            <person name="Banks D."/>
            <person name="Pimenov N.V."/>
            <person name="Frank Y.A."/>
            <person name="Karnachuk O.V."/>
            <person name="Ravin N.V."/>
        </authorList>
    </citation>
    <scope>NUCLEOTIDE SEQUENCE [LARGE SCALE GENOMIC DNA]</scope>
    <source>
        <strain evidence="4">BY</strain>
    </source>
</reference>
<accession>A0A2Z4Y502</accession>
<dbReference type="GO" id="GO:0016787">
    <property type="term" value="F:hydrolase activity"/>
    <property type="evidence" value="ECO:0007669"/>
    <property type="project" value="UniProtKB-KW"/>
</dbReference>